<dbReference type="AlphaFoldDB" id="A0A6N6RL04"/>
<feature type="chain" id="PRO_5026868248" description="Carboxypeptidase-like regulatory domain-containing protein" evidence="1">
    <location>
        <begin position="18"/>
        <end position="250"/>
    </location>
</feature>
<reference evidence="2 3" key="1">
    <citation type="submission" date="2019-09" db="EMBL/GenBank/DDBJ databases">
        <title>Genomes of family Cryomorphaceae.</title>
        <authorList>
            <person name="Bowman J.P."/>
        </authorList>
    </citation>
    <scope>NUCLEOTIDE SEQUENCE [LARGE SCALE GENOMIC DNA]</scope>
    <source>
        <strain evidence="2 3">LMG 25704</strain>
    </source>
</reference>
<name>A0A6N6RL04_9FLAO</name>
<feature type="signal peptide" evidence="1">
    <location>
        <begin position="1"/>
        <end position="17"/>
    </location>
</feature>
<evidence type="ECO:0000256" key="1">
    <source>
        <dbReference type="SAM" id="SignalP"/>
    </source>
</evidence>
<organism evidence="2 3">
    <name type="scientific">Phaeocystidibacter luteus</name>
    <dbReference type="NCBI Taxonomy" id="911197"/>
    <lineage>
        <taxon>Bacteria</taxon>
        <taxon>Pseudomonadati</taxon>
        <taxon>Bacteroidota</taxon>
        <taxon>Flavobacteriia</taxon>
        <taxon>Flavobacteriales</taxon>
        <taxon>Phaeocystidibacteraceae</taxon>
        <taxon>Phaeocystidibacter</taxon>
    </lineage>
</organism>
<dbReference type="SUPFAM" id="SSF49464">
    <property type="entry name" value="Carboxypeptidase regulatory domain-like"/>
    <property type="match status" value="1"/>
</dbReference>
<keyword evidence="1" id="KW-0732">Signal</keyword>
<evidence type="ECO:0008006" key="4">
    <source>
        <dbReference type="Google" id="ProtNLM"/>
    </source>
</evidence>
<dbReference type="InterPro" id="IPR008969">
    <property type="entry name" value="CarboxyPept-like_regulatory"/>
</dbReference>
<dbReference type="OrthoDB" id="1467339at2"/>
<protein>
    <recommendedName>
        <fullName evidence="4">Carboxypeptidase-like regulatory domain-containing protein</fullName>
    </recommendedName>
</protein>
<dbReference type="EMBL" id="WBVO01000001">
    <property type="protein sequence ID" value="KAB2814217.1"/>
    <property type="molecule type" value="Genomic_DNA"/>
</dbReference>
<evidence type="ECO:0000313" key="3">
    <source>
        <dbReference type="Proteomes" id="UP000468650"/>
    </source>
</evidence>
<comment type="caution">
    <text evidence="2">The sequence shown here is derived from an EMBL/GenBank/DDBJ whole genome shotgun (WGS) entry which is preliminary data.</text>
</comment>
<sequence length="250" mass="28723">MKIALLYISLTITTLCAGQPVFEGFVRAGDNGEPVPQVYIVNLRTETSVLTNNLGFFSMDIETGDSLLLSHLAFSFTYYVIPDSIPDDRHIAIIDMEPRNYLIDEVSVESYKLTTNKPRRMKLEEPNVPDAEDVEYPNGENVKPGFSSPVDLLYWYFGSRPRQLRELRRLQQEDAYREQLRSGSNREILIAITGLTPEELEAFAYFCKYGDQPISTLNDYDLLVSLLNCYQEYLEYQEKEQVLEDAEAGW</sequence>
<dbReference type="Proteomes" id="UP000468650">
    <property type="component" value="Unassembled WGS sequence"/>
</dbReference>
<evidence type="ECO:0000313" key="2">
    <source>
        <dbReference type="EMBL" id="KAB2814217.1"/>
    </source>
</evidence>
<keyword evidence="3" id="KW-1185">Reference proteome</keyword>
<dbReference type="RefSeq" id="WP_151665798.1">
    <property type="nucleotide sequence ID" value="NZ_WBVO01000001.1"/>
</dbReference>
<proteinExistence type="predicted"/>
<accession>A0A6N6RL04</accession>
<gene>
    <name evidence="2" type="ORF">F8C67_00370</name>
</gene>